<dbReference type="InterPro" id="IPR052709">
    <property type="entry name" value="Transposase-MT_Hybrid"/>
</dbReference>
<evidence type="ECO:0000313" key="3">
    <source>
        <dbReference type="Proteomes" id="UP000595437"/>
    </source>
</evidence>
<dbReference type="GO" id="GO:0003697">
    <property type="term" value="F:single-stranded DNA binding"/>
    <property type="evidence" value="ECO:0007669"/>
    <property type="project" value="TreeGrafter"/>
</dbReference>
<dbReference type="PANTHER" id="PTHR46060:SF2">
    <property type="entry name" value="HISTONE-LYSINE N-METHYLTRANSFERASE SETMAR"/>
    <property type="match status" value="1"/>
</dbReference>
<reference evidence="3" key="1">
    <citation type="submission" date="2021-01" db="EMBL/GenBank/DDBJ databases">
        <title>Caligus Genome Assembly.</title>
        <authorList>
            <person name="Gallardo-Escarate C."/>
        </authorList>
    </citation>
    <scope>NUCLEOTIDE SEQUENCE [LARGE SCALE GENOMIC DNA]</scope>
</reference>
<dbReference type="GO" id="GO:0005634">
    <property type="term" value="C:nucleus"/>
    <property type="evidence" value="ECO:0007669"/>
    <property type="project" value="TreeGrafter"/>
</dbReference>
<evidence type="ECO:0000313" key="2">
    <source>
        <dbReference type="EMBL" id="QQP48857.1"/>
    </source>
</evidence>
<organism evidence="2 3">
    <name type="scientific">Caligus rogercresseyi</name>
    <name type="common">Sea louse</name>
    <dbReference type="NCBI Taxonomy" id="217165"/>
    <lineage>
        <taxon>Eukaryota</taxon>
        <taxon>Metazoa</taxon>
        <taxon>Ecdysozoa</taxon>
        <taxon>Arthropoda</taxon>
        <taxon>Crustacea</taxon>
        <taxon>Multicrustacea</taxon>
        <taxon>Hexanauplia</taxon>
        <taxon>Copepoda</taxon>
        <taxon>Siphonostomatoida</taxon>
        <taxon>Caligidae</taxon>
        <taxon>Caligus</taxon>
    </lineage>
</organism>
<dbReference type="GO" id="GO:0031297">
    <property type="term" value="P:replication fork processing"/>
    <property type="evidence" value="ECO:0007669"/>
    <property type="project" value="TreeGrafter"/>
</dbReference>
<dbReference type="GO" id="GO:0000729">
    <property type="term" value="P:DNA double-strand break processing"/>
    <property type="evidence" value="ECO:0007669"/>
    <property type="project" value="TreeGrafter"/>
</dbReference>
<protein>
    <submittedName>
        <fullName evidence="2">Transposase</fullName>
    </submittedName>
</protein>
<dbReference type="GO" id="GO:0003690">
    <property type="term" value="F:double-stranded DNA binding"/>
    <property type="evidence" value="ECO:0007669"/>
    <property type="project" value="TreeGrafter"/>
</dbReference>
<sequence length="99" mass="11874">MLLEAFGEHALGKTQCFEWFKRFKSGDFDVRNEERGRPTKKFEDADLQALLDEDKHNNWRITMGKIQKVGKWVPHQLNERQQENRKTSCEILQRGYIFM</sequence>
<dbReference type="GO" id="GO:0006303">
    <property type="term" value="P:double-strand break repair via nonhomologous end joining"/>
    <property type="evidence" value="ECO:0007669"/>
    <property type="project" value="TreeGrafter"/>
</dbReference>
<accession>A0A7T8HF40</accession>
<dbReference type="InterPro" id="IPR041426">
    <property type="entry name" value="Mos1_HTH"/>
</dbReference>
<dbReference type="GO" id="GO:0044547">
    <property type="term" value="F:DNA topoisomerase binding"/>
    <property type="evidence" value="ECO:0007669"/>
    <property type="project" value="TreeGrafter"/>
</dbReference>
<proteinExistence type="predicted"/>
<dbReference type="GO" id="GO:0000014">
    <property type="term" value="F:single-stranded DNA endodeoxyribonuclease activity"/>
    <property type="evidence" value="ECO:0007669"/>
    <property type="project" value="TreeGrafter"/>
</dbReference>
<keyword evidence="3" id="KW-1185">Reference proteome</keyword>
<dbReference type="AlphaFoldDB" id="A0A7T8HF40"/>
<dbReference type="GO" id="GO:0046975">
    <property type="term" value="F:histone H3K36 methyltransferase activity"/>
    <property type="evidence" value="ECO:0007669"/>
    <property type="project" value="TreeGrafter"/>
</dbReference>
<dbReference type="Gene3D" id="1.10.10.1450">
    <property type="match status" value="1"/>
</dbReference>
<dbReference type="OrthoDB" id="8028980at2759"/>
<dbReference type="GO" id="GO:0042800">
    <property type="term" value="F:histone H3K4 methyltransferase activity"/>
    <property type="evidence" value="ECO:0007669"/>
    <property type="project" value="TreeGrafter"/>
</dbReference>
<evidence type="ECO:0000259" key="1">
    <source>
        <dbReference type="Pfam" id="PF17906"/>
    </source>
</evidence>
<dbReference type="GO" id="GO:0015074">
    <property type="term" value="P:DNA integration"/>
    <property type="evidence" value="ECO:0007669"/>
    <property type="project" value="TreeGrafter"/>
</dbReference>
<dbReference type="Pfam" id="PF17906">
    <property type="entry name" value="HTH_48"/>
    <property type="match status" value="1"/>
</dbReference>
<name>A0A7T8HF40_CALRO</name>
<feature type="domain" description="Mos1 transposase HTH" evidence="1">
    <location>
        <begin position="2"/>
        <end position="27"/>
    </location>
</feature>
<dbReference type="GO" id="GO:0000793">
    <property type="term" value="C:condensed chromosome"/>
    <property type="evidence" value="ECO:0007669"/>
    <property type="project" value="TreeGrafter"/>
</dbReference>
<dbReference type="GO" id="GO:0035861">
    <property type="term" value="C:site of double-strand break"/>
    <property type="evidence" value="ECO:0007669"/>
    <property type="project" value="TreeGrafter"/>
</dbReference>
<dbReference type="EMBL" id="CP045895">
    <property type="protein sequence ID" value="QQP48857.1"/>
    <property type="molecule type" value="Genomic_DNA"/>
</dbReference>
<dbReference type="GO" id="GO:0044774">
    <property type="term" value="P:mitotic DNA integrity checkpoint signaling"/>
    <property type="evidence" value="ECO:0007669"/>
    <property type="project" value="TreeGrafter"/>
</dbReference>
<dbReference type="PANTHER" id="PTHR46060">
    <property type="entry name" value="MARINER MOS1 TRANSPOSASE-LIKE PROTEIN"/>
    <property type="match status" value="1"/>
</dbReference>
<gene>
    <name evidence="2" type="ORF">FKW44_009302</name>
</gene>
<dbReference type="Proteomes" id="UP000595437">
    <property type="component" value="Chromosome 6"/>
</dbReference>